<proteinExistence type="predicted"/>
<dbReference type="InterPro" id="IPR029058">
    <property type="entry name" value="AB_hydrolase_fold"/>
</dbReference>
<dbReference type="OrthoDB" id="2578740at2759"/>
<protein>
    <recommendedName>
        <fullName evidence="3">Alpha/beta-hydrolase</fullName>
    </recommendedName>
</protein>
<dbReference type="STRING" id="1448308.A0A2T2N3B6"/>
<dbReference type="AlphaFoldDB" id="A0A2T2N3B6"/>
<evidence type="ECO:0008006" key="3">
    <source>
        <dbReference type="Google" id="ProtNLM"/>
    </source>
</evidence>
<accession>A0A2T2N3B6</accession>
<reference evidence="1 2" key="1">
    <citation type="journal article" date="2018" name="Front. Microbiol.">
        <title>Genome-Wide Analysis of Corynespora cassiicola Leaf Fall Disease Putative Effectors.</title>
        <authorList>
            <person name="Lopez D."/>
            <person name="Ribeiro S."/>
            <person name="Label P."/>
            <person name="Fumanal B."/>
            <person name="Venisse J.S."/>
            <person name="Kohler A."/>
            <person name="de Oliveira R.R."/>
            <person name="Labutti K."/>
            <person name="Lipzen A."/>
            <person name="Lail K."/>
            <person name="Bauer D."/>
            <person name="Ohm R.A."/>
            <person name="Barry K.W."/>
            <person name="Spatafora J."/>
            <person name="Grigoriev I.V."/>
            <person name="Martin F.M."/>
            <person name="Pujade-Renaud V."/>
        </authorList>
    </citation>
    <scope>NUCLEOTIDE SEQUENCE [LARGE SCALE GENOMIC DNA]</scope>
    <source>
        <strain evidence="1 2">Philippines</strain>
    </source>
</reference>
<organism evidence="1 2">
    <name type="scientific">Corynespora cassiicola Philippines</name>
    <dbReference type="NCBI Taxonomy" id="1448308"/>
    <lineage>
        <taxon>Eukaryota</taxon>
        <taxon>Fungi</taxon>
        <taxon>Dikarya</taxon>
        <taxon>Ascomycota</taxon>
        <taxon>Pezizomycotina</taxon>
        <taxon>Dothideomycetes</taxon>
        <taxon>Pleosporomycetidae</taxon>
        <taxon>Pleosporales</taxon>
        <taxon>Corynesporascaceae</taxon>
        <taxon>Corynespora</taxon>
    </lineage>
</organism>
<dbReference type="Proteomes" id="UP000240883">
    <property type="component" value="Unassembled WGS sequence"/>
</dbReference>
<sequence>MTNLSDFILPEASRTHVLEEPSNKNILLKCRMSFKVALLVFWTLYGKHNPAPLFKIYPNCSADPFWLSEYTVFEAHNLLYWTRHGYAVIIIDVAGLWLGEGSPTFSSDTQEAEYHYECIDGL</sequence>
<dbReference type="SUPFAM" id="SSF53474">
    <property type="entry name" value="alpha/beta-Hydrolases"/>
    <property type="match status" value="1"/>
</dbReference>
<name>A0A2T2N3B6_CORCC</name>
<evidence type="ECO:0000313" key="1">
    <source>
        <dbReference type="EMBL" id="PSN59921.1"/>
    </source>
</evidence>
<evidence type="ECO:0000313" key="2">
    <source>
        <dbReference type="Proteomes" id="UP000240883"/>
    </source>
</evidence>
<keyword evidence="2" id="KW-1185">Reference proteome</keyword>
<dbReference type="Gene3D" id="3.40.50.1820">
    <property type="entry name" value="alpha/beta hydrolase"/>
    <property type="match status" value="1"/>
</dbReference>
<gene>
    <name evidence="1" type="ORF">BS50DRAFT_594326</name>
</gene>
<dbReference type="EMBL" id="KZ678152">
    <property type="protein sequence ID" value="PSN59921.1"/>
    <property type="molecule type" value="Genomic_DNA"/>
</dbReference>